<dbReference type="EMBL" id="JAHRIQ010042698">
    <property type="protein sequence ID" value="MEQ2234993.1"/>
    <property type="molecule type" value="Genomic_DNA"/>
</dbReference>
<evidence type="ECO:0000256" key="1">
    <source>
        <dbReference type="SAM" id="MobiDB-lite"/>
    </source>
</evidence>
<protein>
    <submittedName>
        <fullName evidence="2">Uncharacterized protein</fullName>
    </submittedName>
</protein>
<evidence type="ECO:0000313" key="3">
    <source>
        <dbReference type="Proteomes" id="UP001482620"/>
    </source>
</evidence>
<accession>A0ABV0TPZ8</accession>
<keyword evidence="3" id="KW-1185">Reference proteome</keyword>
<dbReference type="Proteomes" id="UP001482620">
    <property type="component" value="Unassembled WGS sequence"/>
</dbReference>
<feature type="region of interest" description="Disordered" evidence="1">
    <location>
        <begin position="109"/>
        <end position="132"/>
    </location>
</feature>
<organism evidence="2 3">
    <name type="scientific">Ilyodon furcidens</name>
    <name type="common">goldbreast splitfin</name>
    <dbReference type="NCBI Taxonomy" id="33524"/>
    <lineage>
        <taxon>Eukaryota</taxon>
        <taxon>Metazoa</taxon>
        <taxon>Chordata</taxon>
        <taxon>Craniata</taxon>
        <taxon>Vertebrata</taxon>
        <taxon>Euteleostomi</taxon>
        <taxon>Actinopterygii</taxon>
        <taxon>Neopterygii</taxon>
        <taxon>Teleostei</taxon>
        <taxon>Neoteleostei</taxon>
        <taxon>Acanthomorphata</taxon>
        <taxon>Ovalentaria</taxon>
        <taxon>Atherinomorphae</taxon>
        <taxon>Cyprinodontiformes</taxon>
        <taxon>Goodeidae</taxon>
        <taxon>Ilyodon</taxon>
    </lineage>
</organism>
<sequence length="492" mass="56316">MFINWSERQLLAPLKSSHYLILFICFVFASETFMEAEPLHNDQSPGEEIFLIEVEEDELQQNWTQLISSTPMEEPGPSFFPTAPIEHIQSAESDNSPLPCAQTFAVSEVPTFSSTNPRDSVTPEEDSEGGGIHSREFQEILSRLDKLEQSLNIIQTQETTPTKRRKKHPTFGSAQKGEFVDNNSKSSYLYEIVLKDFERFRVGARTARRDLDNAHQSRSHAKRFCLYMLGGMPSFAGQQDLTFLDRMEKLRLFPQYMTNKGYAPTTIKNMLCSVVLFLKHVESSFQKESKLSQKQLSKILYEIKRLQSDVVKKVTVHRQKVLQKKTENELHAAVETKFMAAARKRIPKLLKHLDKHPNVKSPHNKLMGYIMGYLAILTGHRSVVLTNMTKDMVSSADSWKNDTRFRILVDEHKTVRSFGQAALFLSKEEYGWLERLIETSCCTMASRCEFVFHTVNGNQIFKPVNLLQEAWVDAGLKGTVNFTQIRSSVSTQ</sequence>
<feature type="region of interest" description="Disordered" evidence="1">
    <location>
        <begin position="155"/>
        <end position="177"/>
    </location>
</feature>
<feature type="compositionally biased region" description="Polar residues" evidence="1">
    <location>
        <begin position="110"/>
        <end position="119"/>
    </location>
</feature>
<evidence type="ECO:0000313" key="2">
    <source>
        <dbReference type="EMBL" id="MEQ2234993.1"/>
    </source>
</evidence>
<reference evidence="2 3" key="1">
    <citation type="submission" date="2021-06" db="EMBL/GenBank/DDBJ databases">
        <authorList>
            <person name="Palmer J.M."/>
        </authorList>
    </citation>
    <scope>NUCLEOTIDE SEQUENCE [LARGE SCALE GENOMIC DNA]</scope>
    <source>
        <strain evidence="3">if_2019</strain>
        <tissue evidence="2">Muscle</tissue>
    </source>
</reference>
<comment type="caution">
    <text evidence="2">The sequence shown here is derived from an EMBL/GenBank/DDBJ whole genome shotgun (WGS) entry which is preliminary data.</text>
</comment>
<name>A0ABV0TPZ8_9TELE</name>
<gene>
    <name evidence="2" type="ORF">ILYODFUR_037102</name>
</gene>
<feature type="non-terminal residue" evidence="2">
    <location>
        <position position="492"/>
    </location>
</feature>
<proteinExistence type="predicted"/>